<dbReference type="AlphaFoldDB" id="A0A399F169"/>
<evidence type="ECO:0000313" key="1">
    <source>
        <dbReference type="EMBL" id="RIH88321.1"/>
    </source>
</evidence>
<dbReference type="Proteomes" id="UP000265341">
    <property type="component" value="Unassembled WGS sequence"/>
</dbReference>
<accession>A0A399F169</accession>
<dbReference type="EMBL" id="QWLA01000011">
    <property type="protein sequence ID" value="RIH88321.1"/>
    <property type="molecule type" value="Genomic_DNA"/>
</dbReference>
<organism evidence="1 2">
    <name type="scientific">Calidithermus roseus</name>
    <dbReference type="NCBI Taxonomy" id="1644118"/>
    <lineage>
        <taxon>Bacteria</taxon>
        <taxon>Thermotogati</taxon>
        <taxon>Deinococcota</taxon>
        <taxon>Deinococci</taxon>
        <taxon>Thermales</taxon>
        <taxon>Thermaceae</taxon>
        <taxon>Calidithermus</taxon>
    </lineage>
</organism>
<sequence>MKRVLTSHGQILILGQPHSRSTDVIDPISTYNLGPGHVIITRIGFAPDKMSQRRRQLQDVFKPVAPGEEVVVLDREIYQQWISELRPAERADFETTLVMAEPKGNNKVAILEFVVEALTPQGPTSIETTVLISVEDAFLRVFPR</sequence>
<keyword evidence="2" id="KW-1185">Reference proteome</keyword>
<evidence type="ECO:0000313" key="2">
    <source>
        <dbReference type="Proteomes" id="UP000265341"/>
    </source>
</evidence>
<name>A0A399F169_9DEIN</name>
<gene>
    <name evidence="1" type="ORF">Mrose_00880</name>
</gene>
<protein>
    <submittedName>
        <fullName evidence="1">Uncharacterized protein</fullName>
    </submittedName>
</protein>
<dbReference type="OrthoDB" id="34282at2"/>
<dbReference type="RefSeq" id="WP_119276214.1">
    <property type="nucleotide sequence ID" value="NZ_QWLA01000011.1"/>
</dbReference>
<proteinExistence type="predicted"/>
<comment type="caution">
    <text evidence="1">The sequence shown here is derived from an EMBL/GenBank/DDBJ whole genome shotgun (WGS) entry which is preliminary data.</text>
</comment>
<reference evidence="1 2" key="1">
    <citation type="submission" date="2018-08" db="EMBL/GenBank/DDBJ databases">
        <title>Meiothermus roseus NBRC 110900 genome sequencing project.</title>
        <authorList>
            <person name="Da Costa M.S."/>
            <person name="Albuquerque L."/>
            <person name="Raposo P."/>
            <person name="Froufe H.J.C."/>
            <person name="Barroso C.S."/>
            <person name="Egas C."/>
        </authorList>
    </citation>
    <scope>NUCLEOTIDE SEQUENCE [LARGE SCALE GENOMIC DNA]</scope>
    <source>
        <strain evidence="1 2">NBRC 110900</strain>
    </source>
</reference>